<evidence type="ECO:0000313" key="2">
    <source>
        <dbReference type="EMBL" id="RLP75306.1"/>
    </source>
</evidence>
<dbReference type="Pfam" id="PF00899">
    <property type="entry name" value="ThiF"/>
    <property type="match status" value="1"/>
</dbReference>
<dbReference type="RefSeq" id="WP_121648852.1">
    <property type="nucleotide sequence ID" value="NZ_RCUX01000007.1"/>
</dbReference>
<keyword evidence="2" id="KW-0808">Transferase</keyword>
<dbReference type="GO" id="GO:0016779">
    <property type="term" value="F:nucleotidyltransferase activity"/>
    <property type="evidence" value="ECO:0007669"/>
    <property type="project" value="UniProtKB-KW"/>
</dbReference>
<dbReference type="PANTHER" id="PTHR10953:SF102">
    <property type="entry name" value="ADENYLYLTRANSFERASE AND SULFURTRANSFERASE MOCS3"/>
    <property type="match status" value="1"/>
</dbReference>
<gene>
    <name evidence="2" type="ORF">D9V32_10475</name>
</gene>
<dbReference type="AlphaFoldDB" id="A0A3L7A4Q0"/>
<feature type="domain" description="Rhodanese" evidence="1">
    <location>
        <begin position="319"/>
        <end position="409"/>
    </location>
</feature>
<accession>A0A3L7A4Q0</accession>
<dbReference type="CDD" id="cd00757">
    <property type="entry name" value="ThiF_MoeB_HesA_family"/>
    <property type="match status" value="1"/>
</dbReference>
<dbReference type="SUPFAM" id="SSF52821">
    <property type="entry name" value="Rhodanese/Cell cycle control phosphatase"/>
    <property type="match status" value="1"/>
</dbReference>
<dbReference type="InterPro" id="IPR036873">
    <property type="entry name" value="Rhodanese-like_dom_sf"/>
</dbReference>
<dbReference type="EMBL" id="RCUX01000007">
    <property type="protein sequence ID" value="RLP75306.1"/>
    <property type="molecule type" value="Genomic_DNA"/>
</dbReference>
<organism evidence="2 3">
    <name type="scientific">Mycetocola tolaasinivorans</name>
    <dbReference type="NCBI Taxonomy" id="76635"/>
    <lineage>
        <taxon>Bacteria</taxon>
        <taxon>Bacillati</taxon>
        <taxon>Actinomycetota</taxon>
        <taxon>Actinomycetes</taxon>
        <taxon>Micrococcales</taxon>
        <taxon>Microbacteriaceae</taxon>
        <taxon>Mycetocola</taxon>
    </lineage>
</organism>
<name>A0A3L7A4Q0_9MICO</name>
<dbReference type="CDD" id="cd00158">
    <property type="entry name" value="RHOD"/>
    <property type="match status" value="1"/>
</dbReference>
<reference evidence="2 3" key="1">
    <citation type="submission" date="2018-10" db="EMBL/GenBank/DDBJ databases">
        <authorList>
            <person name="Li J."/>
        </authorList>
    </citation>
    <scope>NUCLEOTIDE SEQUENCE [LARGE SCALE GENOMIC DNA]</scope>
    <source>
        <strain evidence="2 3">IF 016277</strain>
    </source>
</reference>
<dbReference type="Gene3D" id="3.40.250.10">
    <property type="entry name" value="Rhodanese-like domain"/>
    <property type="match status" value="1"/>
</dbReference>
<comment type="caution">
    <text evidence="2">The sequence shown here is derived from an EMBL/GenBank/DDBJ whole genome shotgun (WGS) entry which is preliminary data.</text>
</comment>
<dbReference type="PROSITE" id="PS50206">
    <property type="entry name" value="RHODANESE_3"/>
    <property type="match status" value="1"/>
</dbReference>
<dbReference type="Gene3D" id="3.40.50.720">
    <property type="entry name" value="NAD(P)-binding Rossmann-like Domain"/>
    <property type="match status" value="1"/>
</dbReference>
<dbReference type="InterPro" id="IPR035985">
    <property type="entry name" value="Ubiquitin-activating_enz"/>
</dbReference>
<sequence>MTATGHDAPPLGRRLAPLVEAAGRLSPELERRFARHLALSGFDALAQRRLAAARVAVIGAGGLGSPVLLYLAAAGVGTLGIIDDDTVEVSNLQRQIIHTEAALGGSKVDSAARTVGALNSGVTITRHPIRLDAHNALATLSGYDLIMDGSDNFATRYLVGDAAEILGIPCVWGSILGEDGRLTTFWATPSDGLPGRTYRDLFPALPPAGSVLNCAQGGVLGVLCGSVGAAMATEAVNLITGRGYSLLGRLLSVNALQQSWREIRFEADPGRNPVTTLTSPASGPLCATAVGPDGHPAAGADASFWSVEDLAHGLEAPTRRERFLFVDVRSAAERRLAAINGTRAIPYAELLAGIHDHTLPTDTPVVYLCHHGVRSENLVRALRERGRSNDISVIGGIEAWSRHIDPTLPRY</sequence>
<dbReference type="Pfam" id="PF00581">
    <property type="entry name" value="Rhodanese"/>
    <property type="match status" value="1"/>
</dbReference>
<dbReference type="SUPFAM" id="SSF69572">
    <property type="entry name" value="Activating enzymes of the ubiquitin-like proteins"/>
    <property type="match status" value="1"/>
</dbReference>
<dbReference type="OrthoDB" id="9804286at2"/>
<dbReference type="InterPro" id="IPR001763">
    <property type="entry name" value="Rhodanese-like_dom"/>
</dbReference>
<dbReference type="GO" id="GO:0004792">
    <property type="term" value="F:thiosulfate-cyanide sulfurtransferase activity"/>
    <property type="evidence" value="ECO:0007669"/>
    <property type="project" value="TreeGrafter"/>
</dbReference>
<evidence type="ECO:0000313" key="3">
    <source>
        <dbReference type="Proteomes" id="UP000272503"/>
    </source>
</evidence>
<evidence type="ECO:0000259" key="1">
    <source>
        <dbReference type="PROSITE" id="PS50206"/>
    </source>
</evidence>
<dbReference type="InterPro" id="IPR000594">
    <property type="entry name" value="ThiF_NAD_FAD-bd"/>
</dbReference>
<keyword evidence="2" id="KW-0548">Nucleotidyltransferase</keyword>
<proteinExistence type="predicted"/>
<protein>
    <submittedName>
        <fullName evidence="2">Adenylyltransferase/sulfurtransferase MoeZ</fullName>
    </submittedName>
</protein>
<dbReference type="SMART" id="SM00450">
    <property type="entry name" value="RHOD"/>
    <property type="match status" value="1"/>
</dbReference>
<dbReference type="Proteomes" id="UP000272503">
    <property type="component" value="Unassembled WGS sequence"/>
</dbReference>
<dbReference type="PANTHER" id="PTHR10953">
    <property type="entry name" value="UBIQUITIN-ACTIVATING ENZYME E1"/>
    <property type="match status" value="1"/>
</dbReference>
<dbReference type="GO" id="GO:0008641">
    <property type="term" value="F:ubiquitin-like modifier activating enzyme activity"/>
    <property type="evidence" value="ECO:0007669"/>
    <property type="project" value="InterPro"/>
</dbReference>
<keyword evidence="3" id="KW-1185">Reference proteome</keyword>
<dbReference type="GO" id="GO:0005737">
    <property type="term" value="C:cytoplasm"/>
    <property type="evidence" value="ECO:0007669"/>
    <property type="project" value="TreeGrafter"/>
</dbReference>
<dbReference type="InterPro" id="IPR045886">
    <property type="entry name" value="ThiF/MoeB/HesA"/>
</dbReference>